<reference evidence="1" key="1">
    <citation type="journal article" date="2021" name="Sci. Adv.">
        <title>The American lobster genome reveals insights on longevity, neural, and immune adaptations.</title>
        <authorList>
            <person name="Polinski J.M."/>
            <person name="Zimin A.V."/>
            <person name="Clark K.F."/>
            <person name="Kohn A.B."/>
            <person name="Sadowski N."/>
            <person name="Timp W."/>
            <person name="Ptitsyn A."/>
            <person name="Khanna P."/>
            <person name="Romanova D.Y."/>
            <person name="Williams P."/>
            <person name="Greenwood S.J."/>
            <person name="Moroz L.L."/>
            <person name="Walt D.R."/>
            <person name="Bodnar A.G."/>
        </authorList>
    </citation>
    <scope>NUCLEOTIDE SEQUENCE</scope>
    <source>
        <strain evidence="1">GMGI-L3</strain>
    </source>
</reference>
<sequence>MIEQTTRAMTSSPVVCHIGETEALHLTPHSQSFPHSYTSQRVNPSLLHLTGSPSLILHITASPCLTPTHHSESFPHSYTSQ</sequence>
<gene>
    <name evidence="1" type="ORF">Hamer_G001181</name>
</gene>
<keyword evidence="2" id="KW-1185">Reference proteome</keyword>
<dbReference type="AlphaFoldDB" id="A0A8J5TM12"/>
<organism evidence="1 2">
    <name type="scientific">Homarus americanus</name>
    <name type="common">American lobster</name>
    <dbReference type="NCBI Taxonomy" id="6706"/>
    <lineage>
        <taxon>Eukaryota</taxon>
        <taxon>Metazoa</taxon>
        <taxon>Ecdysozoa</taxon>
        <taxon>Arthropoda</taxon>
        <taxon>Crustacea</taxon>
        <taxon>Multicrustacea</taxon>
        <taxon>Malacostraca</taxon>
        <taxon>Eumalacostraca</taxon>
        <taxon>Eucarida</taxon>
        <taxon>Decapoda</taxon>
        <taxon>Pleocyemata</taxon>
        <taxon>Astacidea</taxon>
        <taxon>Nephropoidea</taxon>
        <taxon>Nephropidae</taxon>
        <taxon>Homarus</taxon>
    </lineage>
</organism>
<comment type="caution">
    <text evidence="1">The sequence shown here is derived from an EMBL/GenBank/DDBJ whole genome shotgun (WGS) entry which is preliminary data.</text>
</comment>
<protein>
    <submittedName>
        <fullName evidence="1">Uncharacterized protein</fullName>
    </submittedName>
</protein>
<accession>A0A8J5TM12</accession>
<proteinExistence type="predicted"/>
<dbReference type="EMBL" id="JAHLQT010006108">
    <property type="protein sequence ID" value="KAG7175173.1"/>
    <property type="molecule type" value="Genomic_DNA"/>
</dbReference>
<dbReference type="Proteomes" id="UP000747542">
    <property type="component" value="Unassembled WGS sequence"/>
</dbReference>
<name>A0A8J5TM12_HOMAM</name>
<evidence type="ECO:0000313" key="2">
    <source>
        <dbReference type="Proteomes" id="UP000747542"/>
    </source>
</evidence>
<evidence type="ECO:0000313" key="1">
    <source>
        <dbReference type="EMBL" id="KAG7175173.1"/>
    </source>
</evidence>